<keyword evidence="5" id="KW-1185">Reference proteome</keyword>
<feature type="domain" description="Smf/DprA SLOG" evidence="3">
    <location>
        <begin position="85"/>
        <end position="289"/>
    </location>
</feature>
<reference evidence="5" key="1">
    <citation type="journal article" date="2019" name="Int. J. Syst. Evol. Microbiol.">
        <title>The Global Catalogue of Microorganisms (GCM) 10K type strain sequencing project: providing services to taxonomists for standard genome sequencing and annotation.</title>
        <authorList>
            <consortium name="The Broad Institute Genomics Platform"/>
            <consortium name="The Broad Institute Genome Sequencing Center for Infectious Disease"/>
            <person name="Wu L."/>
            <person name="Ma J."/>
        </authorList>
    </citation>
    <scope>NUCLEOTIDE SEQUENCE [LARGE SCALE GENOMIC DNA]</scope>
    <source>
        <strain evidence="5">JCM 16545</strain>
    </source>
</reference>
<dbReference type="SUPFAM" id="SSF102405">
    <property type="entry name" value="MCP/YpsA-like"/>
    <property type="match status" value="1"/>
</dbReference>
<feature type="region of interest" description="Disordered" evidence="2">
    <location>
        <begin position="308"/>
        <end position="333"/>
    </location>
</feature>
<dbReference type="PANTHER" id="PTHR43022:SF1">
    <property type="entry name" value="PROTEIN SMF"/>
    <property type="match status" value="1"/>
</dbReference>
<dbReference type="RefSeq" id="WP_229963082.1">
    <property type="nucleotide sequence ID" value="NZ_JAJJWI010000050.1"/>
</dbReference>
<dbReference type="InterPro" id="IPR003488">
    <property type="entry name" value="DprA"/>
</dbReference>
<gene>
    <name evidence="4" type="ORF">ACFSKU_08875</name>
</gene>
<dbReference type="EMBL" id="JBHUHV010000026">
    <property type="protein sequence ID" value="MFD2066995.1"/>
    <property type="molecule type" value="Genomic_DNA"/>
</dbReference>
<organism evidence="4 5">
    <name type="scientific">Pontibacter silvestris</name>
    <dbReference type="NCBI Taxonomy" id="2305183"/>
    <lineage>
        <taxon>Bacteria</taxon>
        <taxon>Pseudomonadati</taxon>
        <taxon>Bacteroidota</taxon>
        <taxon>Cytophagia</taxon>
        <taxon>Cytophagales</taxon>
        <taxon>Hymenobacteraceae</taxon>
        <taxon>Pontibacter</taxon>
    </lineage>
</organism>
<name>A0ABW4WYA8_9BACT</name>
<dbReference type="PANTHER" id="PTHR43022">
    <property type="entry name" value="PROTEIN SMF"/>
    <property type="match status" value="1"/>
</dbReference>
<dbReference type="Proteomes" id="UP001597369">
    <property type="component" value="Unassembled WGS sequence"/>
</dbReference>
<comment type="similarity">
    <text evidence="1">Belongs to the DprA/Smf family.</text>
</comment>
<sequence>MLSAKQILLLEQLSGVGKSAILAINDYLVSNKLALPYREAEILDLLEEVRKYYKRLQLPTLDNLSLAIAASEHIIEQSDRHGIKILSFNDSTFPRLLATIKNLPLLLHCKGNIASLQAPTVAIIGTREPSEHALAAGPKLSSYFVDAGFTVVSGLALGCDTIGHRASVDVKKPTVAVMAGGLHSIYPRENKELANKILECEGLLLSELHFGKDPHRSTFVDRDRLQSGLSRGVVVLETGVKGGTLHTVGFALKESRPVACMYSHMKSKGGFETHDKFQGNRMLVEESKAVPLDSPAAIQAYIEKLLSQGRNSGNSSDPELGSTSSKAQLTLFS</sequence>
<evidence type="ECO:0000256" key="1">
    <source>
        <dbReference type="ARBA" id="ARBA00006525"/>
    </source>
</evidence>
<dbReference type="InterPro" id="IPR057666">
    <property type="entry name" value="DrpA_SLOG"/>
</dbReference>
<accession>A0ABW4WYA8</accession>
<proteinExistence type="inferred from homology"/>
<evidence type="ECO:0000256" key="2">
    <source>
        <dbReference type="SAM" id="MobiDB-lite"/>
    </source>
</evidence>
<dbReference type="Gene3D" id="3.40.50.450">
    <property type="match status" value="1"/>
</dbReference>
<dbReference type="Pfam" id="PF02481">
    <property type="entry name" value="DNA_processg_A"/>
    <property type="match status" value="1"/>
</dbReference>
<protein>
    <submittedName>
        <fullName evidence="4">DNA-processing protein DprA</fullName>
    </submittedName>
</protein>
<evidence type="ECO:0000313" key="5">
    <source>
        <dbReference type="Proteomes" id="UP001597369"/>
    </source>
</evidence>
<evidence type="ECO:0000259" key="3">
    <source>
        <dbReference type="Pfam" id="PF02481"/>
    </source>
</evidence>
<evidence type="ECO:0000313" key="4">
    <source>
        <dbReference type="EMBL" id="MFD2066995.1"/>
    </source>
</evidence>
<comment type="caution">
    <text evidence="4">The sequence shown here is derived from an EMBL/GenBank/DDBJ whole genome shotgun (WGS) entry which is preliminary data.</text>
</comment>